<evidence type="ECO:0000313" key="1">
    <source>
        <dbReference type="EMBL" id="CAH1242433.1"/>
    </source>
</evidence>
<accession>A0A8J9YVH9</accession>
<name>A0A8J9YVH9_BRALA</name>
<dbReference type="AlphaFoldDB" id="A0A8J9YVH9"/>
<protein>
    <submittedName>
        <fullName evidence="1">Hypp6691 protein</fullName>
    </submittedName>
</protein>
<keyword evidence="2" id="KW-1185">Reference proteome</keyword>
<reference evidence="1" key="1">
    <citation type="submission" date="2022-01" db="EMBL/GenBank/DDBJ databases">
        <authorList>
            <person name="Braso-Vives M."/>
        </authorList>
    </citation>
    <scope>NUCLEOTIDE SEQUENCE</scope>
</reference>
<dbReference type="OrthoDB" id="10057309at2759"/>
<dbReference type="EMBL" id="OV696697">
    <property type="protein sequence ID" value="CAH1242433.1"/>
    <property type="molecule type" value="Genomic_DNA"/>
</dbReference>
<proteinExistence type="predicted"/>
<dbReference type="Proteomes" id="UP000838412">
    <property type="component" value="Chromosome 12"/>
</dbReference>
<evidence type="ECO:0000313" key="2">
    <source>
        <dbReference type="Proteomes" id="UP000838412"/>
    </source>
</evidence>
<organism evidence="1 2">
    <name type="scientific">Branchiostoma lanceolatum</name>
    <name type="common">Common lancelet</name>
    <name type="synonym">Amphioxus lanceolatum</name>
    <dbReference type="NCBI Taxonomy" id="7740"/>
    <lineage>
        <taxon>Eukaryota</taxon>
        <taxon>Metazoa</taxon>
        <taxon>Chordata</taxon>
        <taxon>Cephalochordata</taxon>
        <taxon>Leptocardii</taxon>
        <taxon>Amphioxiformes</taxon>
        <taxon>Branchiostomatidae</taxon>
        <taxon>Branchiostoma</taxon>
    </lineage>
</organism>
<gene>
    <name evidence="1" type="primary">Hypp6691</name>
    <name evidence="1" type="ORF">BLAG_LOCUS5724</name>
</gene>
<sequence>MPQLPEEPLKIPSTFKDDMVAVFVNTAKKNTPARICNRTLTAEELLLESRAVRRLRAIGGIMGYNTLSPRVPGIFTQYRRNVSNVHRRNNVYRALAGLLTYEAYPSGDDEDWGLLNLANRPTADVGVDDLFEDKP</sequence>